<evidence type="ECO:0000256" key="4">
    <source>
        <dbReference type="SAM" id="Coils"/>
    </source>
</evidence>
<evidence type="ECO:0000256" key="3">
    <source>
        <dbReference type="PROSITE-ProRule" id="PRU00221"/>
    </source>
</evidence>
<dbReference type="PROSITE" id="PS50082">
    <property type="entry name" value="WD_REPEATS_2"/>
    <property type="match status" value="2"/>
</dbReference>
<dbReference type="PROSITE" id="PS00678">
    <property type="entry name" value="WD_REPEATS_1"/>
    <property type="match status" value="1"/>
</dbReference>
<dbReference type="PANTHER" id="PTHR32215">
    <property type="entry name" value="CILIA- AND FLAGELLA-ASSOCIATED PROTEIN 57"/>
    <property type="match status" value="1"/>
</dbReference>
<dbReference type="Gene3D" id="2.130.10.10">
    <property type="entry name" value="YVTN repeat-like/Quinoprotein amine dehydrogenase"/>
    <property type="match status" value="1"/>
</dbReference>
<dbReference type="InterPro" id="IPR036322">
    <property type="entry name" value="WD40_repeat_dom_sf"/>
</dbReference>
<evidence type="ECO:0008006" key="6">
    <source>
        <dbReference type="Google" id="ProtNLM"/>
    </source>
</evidence>
<proteinExistence type="predicted"/>
<protein>
    <recommendedName>
        <fullName evidence="6">Cilia- and flagella-associated protein 57</fullName>
    </recommendedName>
</protein>
<feature type="coiled-coil region" evidence="4">
    <location>
        <begin position="246"/>
        <end position="273"/>
    </location>
</feature>
<dbReference type="Gene3D" id="1.10.287.1490">
    <property type="match status" value="1"/>
</dbReference>
<keyword evidence="4" id="KW-0175">Coiled coil</keyword>
<dbReference type="AlphaFoldDB" id="A0A7S0YIJ8"/>
<feature type="coiled-coil region" evidence="4">
    <location>
        <begin position="687"/>
        <end position="714"/>
    </location>
</feature>
<dbReference type="SMART" id="SM00320">
    <property type="entry name" value="WD40"/>
    <property type="match status" value="4"/>
</dbReference>
<feature type="repeat" description="WD" evidence="3">
    <location>
        <begin position="63"/>
        <end position="104"/>
    </location>
</feature>
<gene>
    <name evidence="5" type="ORF">PPAR00522_LOCUS13406</name>
</gene>
<keyword evidence="2" id="KW-0677">Repeat</keyword>
<dbReference type="InterPro" id="IPR052993">
    <property type="entry name" value="CFA-57"/>
</dbReference>
<feature type="repeat" description="WD" evidence="3">
    <location>
        <begin position="191"/>
        <end position="232"/>
    </location>
</feature>
<evidence type="ECO:0000313" key="5">
    <source>
        <dbReference type="EMBL" id="CAD8778001.1"/>
    </source>
</evidence>
<dbReference type="InterPro" id="IPR015943">
    <property type="entry name" value="WD40/YVTN_repeat-like_dom_sf"/>
</dbReference>
<feature type="coiled-coil region" evidence="4">
    <location>
        <begin position="738"/>
        <end position="772"/>
    </location>
</feature>
<evidence type="ECO:0000256" key="1">
    <source>
        <dbReference type="ARBA" id="ARBA00022574"/>
    </source>
</evidence>
<dbReference type="SUPFAM" id="SSF50978">
    <property type="entry name" value="WD40 repeat-like"/>
    <property type="match status" value="1"/>
</dbReference>
<dbReference type="Pfam" id="PF00400">
    <property type="entry name" value="WD40"/>
    <property type="match status" value="2"/>
</dbReference>
<keyword evidence="1 3" id="KW-0853">WD repeat</keyword>
<dbReference type="InterPro" id="IPR019775">
    <property type="entry name" value="WD40_repeat_CS"/>
</dbReference>
<sequence length="790" mass="90943">MIGFADKLRLLTVLMEDLKVIKELGIKACRECSFSCGGQYFAAVNGTTISIYNTYTAENVGNLRGHNGRVRSIFWSPDDTKLISAGMDGAVYEWRLKDFKREKEHVLKGCNYSSVLATPDCKTLYATGSDKRIKEYEDSLGTGTQITKEIDAGTNLTQMVLLSGAKALFGATEGGCIRTYKYPLSGEFQEFKSHNASISRLKNTWDESLLISASEDGSIFVWDVRDRDAKAAAKREQERIEFAVEVLVTRSELDEKKARMTELEQQVAELTMQTEYQLRLKDLHLQERIKELTDKYTAEQESDRQKFDALLNEKNDMEMEYEEKLKAAEERSQVQLATLDAQYQAKIMAEVERYQALLQEKELLNERWDEQNSLLVESHERVIAELTEDYEAKLAEEALRIEALQAEKAELEREFEEIKRQLEEDADREIEETKEKYETKLQGERDSSLRLKGENGIMRKKFNALQKDIEAQKEEIKQLFEQKKEFYATIASLEKDIGSLKREIRERDETIGDKERRIYDLKKKNQELEKFKFVLDYKIKELKKQIEPREAEISDMKEQIKEMDGELERYHRTNAGLDLTIGSLRQKQAGLASEVLSQRTSKQDATNMLVRLQGDIAEVAAFIQEPQALKEKVKALYQKYSGEACLKREEDGDVGREGARQREYLEKTVDSLKRKLAKDSELHRTDNLRIMQENTALIKEINELRREIKTLKAGMKPGMMGVGTIGKGTGGALAAADTEAQRREMEIQRDLIQRLREDLVVKEQRIKTLEGMVVPRPMSRERLPPMDVVV</sequence>
<dbReference type="PROSITE" id="PS50294">
    <property type="entry name" value="WD_REPEATS_REGION"/>
    <property type="match status" value="2"/>
</dbReference>
<name>A0A7S0YIJ8_9CHLO</name>
<feature type="coiled-coil region" evidence="4">
    <location>
        <begin position="307"/>
        <end position="432"/>
    </location>
</feature>
<dbReference type="InterPro" id="IPR001680">
    <property type="entry name" value="WD40_rpt"/>
</dbReference>
<reference evidence="5" key="1">
    <citation type="submission" date="2021-01" db="EMBL/GenBank/DDBJ databases">
        <authorList>
            <person name="Corre E."/>
            <person name="Pelletier E."/>
            <person name="Niang G."/>
            <person name="Scheremetjew M."/>
            <person name="Finn R."/>
            <person name="Kale V."/>
            <person name="Holt S."/>
            <person name="Cochrane G."/>
            <person name="Meng A."/>
            <person name="Brown T."/>
            <person name="Cohen L."/>
        </authorList>
    </citation>
    <scope>NUCLEOTIDE SEQUENCE</scope>
    <source>
        <strain evidence="5">SAG 63-3</strain>
    </source>
</reference>
<evidence type="ECO:0000256" key="2">
    <source>
        <dbReference type="ARBA" id="ARBA00022737"/>
    </source>
</evidence>
<feature type="coiled-coil region" evidence="4">
    <location>
        <begin position="539"/>
        <end position="573"/>
    </location>
</feature>
<dbReference type="PANTHER" id="PTHR32215:SF0">
    <property type="entry name" value="CILIA- AND FLAGELLA-ASSOCIATED PROTEIN 57"/>
    <property type="match status" value="1"/>
</dbReference>
<organism evidence="5">
    <name type="scientific">Polytomella parva</name>
    <dbReference type="NCBI Taxonomy" id="51329"/>
    <lineage>
        <taxon>Eukaryota</taxon>
        <taxon>Viridiplantae</taxon>
        <taxon>Chlorophyta</taxon>
        <taxon>core chlorophytes</taxon>
        <taxon>Chlorophyceae</taxon>
        <taxon>CS clade</taxon>
        <taxon>Chlamydomonadales</taxon>
        <taxon>Chlamydomonadaceae</taxon>
        <taxon>Polytomella</taxon>
    </lineage>
</organism>
<feature type="coiled-coil region" evidence="4">
    <location>
        <begin position="462"/>
        <end position="510"/>
    </location>
</feature>
<dbReference type="EMBL" id="HBFM01020598">
    <property type="protein sequence ID" value="CAD8778001.1"/>
    <property type="molecule type" value="Transcribed_RNA"/>
</dbReference>
<accession>A0A7S0YIJ8</accession>